<name>A0A1G2RHZ2_9BACT</name>
<dbReference type="InterPro" id="IPR028098">
    <property type="entry name" value="Glyco_trans_4-like_N"/>
</dbReference>
<evidence type="ECO:0000259" key="1">
    <source>
        <dbReference type="Pfam" id="PF00534"/>
    </source>
</evidence>
<accession>A0A1G2RHZ2</accession>
<dbReference type="GO" id="GO:0016757">
    <property type="term" value="F:glycosyltransferase activity"/>
    <property type="evidence" value="ECO:0007669"/>
    <property type="project" value="InterPro"/>
</dbReference>
<dbReference type="PANTHER" id="PTHR12526:SF630">
    <property type="entry name" value="GLYCOSYLTRANSFERASE"/>
    <property type="match status" value="1"/>
</dbReference>
<dbReference type="AlphaFoldDB" id="A0A1G2RHZ2"/>
<dbReference type="Gene3D" id="3.40.50.2000">
    <property type="entry name" value="Glycogen Phosphorylase B"/>
    <property type="match status" value="2"/>
</dbReference>
<sequence length="389" mass="44675">MTLQKKKILFFIATLAQGGAERLISELSFKLQDFEIVIVISENKVSYPYKGRLVVLDVPFPKNFFLKIYCYFVRFLKLRKVLQAEKPDYMVSFGAFAHVTNVVLNRDVFLHTDMFYSKARNDFWGFVLKAFARFFYNRAQKIIPVSFSSAQDLVRNYGIQRQKIQVIYNPVDIEKIQRLCQAPLDQRFVDIFSHPVVITMGRLMRQKGQLHLIRAFKRFKEAVPDAKLVVLGEGELKGALEKLVRDLGVESDVYFLGWQDNPFPFLRASQFFVLSSLYEGLPTVLLEAMATGLPVISTDCKSGPREILAPGTDINKEAKDMEIAECGILVPVEEEETLARAMIALAKDPALRSSLIEKARERAEDFRMERVIEDWKLLFGYGRVEDTKL</sequence>
<feature type="domain" description="Glycosyltransferase subfamily 4-like N-terminal" evidence="2">
    <location>
        <begin position="18"/>
        <end position="174"/>
    </location>
</feature>
<dbReference type="EMBL" id="MHUF01000019">
    <property type="protein sequence ID" value="OHA72387.1"/>
    <property type="molecule type" value="Genomic_DNA"/>
</dbReference>
<dbReference type="InterPro" id="IPR001296">
    <property type="entry name" value="Glyco_trans_1"/>
</dbReference>
<dbReference type="Pfam" id="PF00534">
    <property type="entry name" value="Glycos_transf_1"/>
    <property type="match status" value="1"/>
</dbReference>
<dbReference type="SUPFAM" id="SSF53756">
    <property type="entry name" value="UDP-Glycosyltransferase/glycogen phosphorylase"/>
    <property type="match status" value="1"/>
</dbReference>
<dbReference type="Proteomes" id="UP000177287">
    <property type="component" value="Unassembled WGS sequence"/>
</dbReference>
<evidence type="ECO:0000313" key="3">
    <source>
        <dbReference type="EMBL" id="OHA72387.1"/>
    </source>
</evidence>
<proteinExistence type="predicted"/>
<dbReference type="Pfam" id="PF13439">
    <property type="entry name" value="Glyco_transf_4"/>
    <property type="match status" value="1"/>
</dbReference>
<comment type="caution">
    <text evidence="3">The sequence shown here is derived from an EMBL/GenBank/DDBJ whole genome shotgun (WGS) entry which is preliminary data.</text>
</comment>
<reference evidence="3 4" key="1">
    <citation type="journal article" date="2016" name="Nat. Commun.">
        <title>Thousands of microbial genomes shed light on interconnected biogeochemical processes in an aquifer system.</title>
        <authorList>
            <person name="Anantharaman K."/>
            <person name="Brown C.T."/>
            <person name="Hug L.A."/>
            <person name="Sharon I."/>
            <person name="Castelle C.J."/>
            <person name="Probst A.J."/>
            <person name="Thomas B.C."/>
            <person name="Singh A."/>
            <person name="Wilkins M.J."/>
            <person name="Karaoz U."/>
            <person name="Brodie E.L."/>
            <person name="Williams K.H."/>
            <person name="Hubbard S.S."/>
            <person name="Banfield J.F."/>
        </authorList>
    </citation>
    <scope>NUCLEOTIDE SEQUENCE [LARGE SCALE GENOMIC DNA]</scope>
</reference>
<protein>
    <recommendedName>
        <fullName evidence="5">Glycosyltransferase</fullName>
    </recommendedName>
</protein>
<dbReference type="PANTHER" id="PTHR12526">
    <property type="entry name" value="GLYCOSYLTRANSFERASE"/>
    <property type="match status" value="1"/>
</dbReference>
<feature type="domain" description="Glycosyl transferase family 1" evidence="1">
    <location>
        <begin position="195"/>
        <end position="362"/>
    </location>
</feature>
<evidence type="ECO:0000259" key="2">
    <source>
        <dbReference type="Pfam" id="PF13439"/>
    </source>
</evidence>
<evidence type="ECO:0000313" key="4">
    <source>
        <dbReference type="Proteomes" id="UP000177287"/>
    </source>
</evidence>
<dbReference type="CDD" id="cd03811">
    <property type="entry name" value="GT4_GT28_WabH-like"/>
    <property type="match status" value="1"/>
</dbReference>
<organism evidence="3 4">
    <name type="scientific">Candidatus Wildermuthbacteria bacterium RIFCSPLOWO2_01_FULL_47_18</name>
    <dbReference type="NCBI Taxonomy" id="1802460"/>
    <lineage>
        <taxon>Bacteria</taxon>
        <taxon>Candidatus Wildermuthiibacteriota</taxon>
    </lineage>
</organism>
<evidence type="ECO:0008006" key="5">
    <source>
        <dbReference type="Google" id="ProtNLM"/>
    </source>
</evidence>
<gene>
    <name evidence="3" type="ORF">A3A27_01660</name>
</gene>